<dbReference type="EMBL" id="CP015772">
    <property type="protein sequence ID" value="ANH83045.1"/>
    <property type="molecule type" value="Genomic_DNA"/>
</dbReference>
<evidence type="ECO:0008006" key="3">
    <source>
        <dbReference type="Google" id="ProtNLM"/>
    </source>
</evidence>
<dbReference type="OrthoDB" id="6384861at2"/>
<dbReference type="Proteomes" id="UP000077667">
    <property type="component" value="Chromosome"/>
</dbReference>
<proteinExistence type="predicted"/>
<keyword evidence="2" id="KW-1185">Reference proteome</keyword>
<evidence type="ECO:0000313" key="1">
    <source>
        <dbReference type="EMBL" id="ANH83045.1"/>
    </source>
</evidence>
<dbReference type="Pfam" id="PF14315">
    <property type="entry name" value="DUF4380"/>
    <property type="match status" value="1"/>
</dbReference>
<reference evidence="1 2" key="1">
    <citation type="submission" date="2016-05" db="EMBL/GenBank/DDBJ databases">
        <title>Niabella ginsenosidivorans BS26 whole genome sequencing.</title>
        <authorList>
            <person name="Im W.T."/>
            <person name="Siddiqi M.Z."/>
        </authorList>
    </citation>
    <scope>NUCLEOTIDE SEQUENCE [LARGE SCALE GENOMIC DNA]</scope>
    <source>
        <strain evidence="1 2">BS26</strain>
    </source>
</reference>
<name>A0A1A9I6T2_9BACT</name>
<evidence type="ECO:0000313" key="2">
    <source>
        <dbReference type="Proteomes" id="UP000077667"/>
    </source>
</evidence>
<organism evidence="1 2">
    <name type="scientific">Niabella ginsenosidivorans</name>
    <dbReference type="NCBI Taxonomy" id="1176587"/>
    <lineage>
        <taxon>Bacteria</taxon>
        <taxon>Pseudomonadati</taxon>
        <taxon>Bacteroidota</taxon>
        <taxon>Chitinophagia</taxon>
        <taxon>Chitinophagales</taxon>
        <taxon>Chitinophagaceae</taxon>
        <taxon>Niabella</taxon>
    </lineage>
</organism>
<dbReference type="InterPro" id="IPR025488">
    <property type="entry name" value="DUF4380"/>
</dbReference>
<dbReference type="STRING" id="1176587.A8C56_20495"/>
<dbReference type="KEGG" id="nia:A8C56_20495"/>
<gene>
    <name evidence="1" type="ORF">A8C56_20495</name>
</gene>
<accession>A0A1A9I6T2</accession>
<sequence length="315" mass="34869">MKWNLGWKNSTAMKKSIWLLMVIPFLSGSLPVAKTQTIRQYKEKRPTIDSCISLCFGDLVFTVAPQKGGRILSFKKAGKEVLASDTVHPLYYGATLWLSPQSAYWPQYSVMDLLPYQLESTSKSIRLTSPVDQGIQVIKEFSVSKADTSIAICYTIRNASGPSKKLAPWEVTRVLGGCSFFPVGAPGVSAQSDISGTVTENGILWLPPTGAGNKKGQKLFSGIKEGWIAHYYNGLLLVKCFPEVPQKDLPPGQGAAEIYVAPMGRYRELENHGKYSNVQPGQYLQYHEKWLLRNVGHQTKETLLSIVAALNKKIK</sequence>
<dbReference type="AlphaFoldDB" id="A0A1A9I6T2"/>
<protein>
    <recommendedName>
        <fullName evidence="3">DUF4380 domain-containing protein</fullName>
    </recommendedName>
</protein>